<keyword evidence="4" id="KW-0539">Nucleus</keyword>
<comment type="similarity">
    <text evidence="1 4">Belongs to the TIFY/JAZ family.</text>
</comment>
<dbReference type="InterPro" id="IPR010399">
    <property type="entry name" value="Tify_dom"/>
</dbReference>
<name>A0ABR2N5N7_9ASPA</name>
<dbReference type="Pfam" id="PF09425">
    <property type="entry name" value="Jas_motif"/>
    <property type="match status" value="1"/>
</dbReference>
<dbReference type="PROSITE" id="PS51320">
    <property type="entry name" value="TIFY"/>
    <property type="match status" value="1"/>
</dbReference>
<proteinExistence type="inferred from homology"/>
<evidence type="ECO:0000313" key="8">
    <source>
        <dbReference type="Proteomes" id="UP001412067"/>
    </source>
</evidence>
<evidence type="ECO:0000256" key="4">
    <source>
        <dbReference type="RuleBase" id="RU369065"/>
    </source>
</evidence>
<comment type="function">
    <text evidence="4">Repressor of jasmonate responses.</text>
</comment>
<protein>
    <recommendedName>
        <fullName evidence="4">Protein TIFY</fullName>
    </recommendedName>
    <alternativeName>
        <fullName evidence="4">Jasmonate ZIM domain-containing protein</fullName>
    </alternativeName>
</protein>
<dbReference type="PANTHER" id="PTHR33077">
    <property type="entry name" value="PROTEIN TIFY 4A-RELATED-RELATED"/>
    <property type="match status" value="1"/>
</dbReference>
<dbReference type="EMBL" id="JBBWWR010000001">
    <property type="protein sequence ID" value="KAK8971432.1"/>
    <property type="molecule type" value="Genomic_DNA"/>
</dbReference>
<dbReference type="InterPro" id="IPR040390">
    <property type="entry name" value="TIFY/JAZ"/>
</dbReference>
<comment type="domain">
    <text evidence="4">The jas domain is required for interaction with COI1.</text>
</comment>
<evidence type="ECO:0000313" key="7">
    <source>
        <dbReference type="EMBL" id="KAK8971432.1"/>
    </source>
</evidence>
<evidence type="ECO:0000256" key="2">
    <source>
        <dbReference type="ARBA" id="ARBA00022819"/>
    </source>
</evidence>
<sequence length="284" mass="31374">MFEAEGGAQIQGSLDRGYSGEDRGMAGCSEMGKLPEKSNFFLTCNLFSHYIKEKGCSADIGFGMLPRAFDRSAIGVFSFSVRFLVDGYGFRLCGNFLPVNKRHVVLRDDHEIAPDLDFAGDENAGVNDDAVAPSSKSSPEKSQLTISLRRESFGSREFPAEKAEALMLLASNLQKLSFSPPTATADQPISLLRSILRRTFRRCLSPNFPVVAAPKMFIRYLDLPIARKASLHRFLEKRKERITGKSPYQMSISEGANGSVFAKQEDKSRQSWLGLGPRSLNSSV</sequence>
<keyword evidence="3" id="KW-0832">Ubl conjugation</keyword>
<gene>
    <name evidence="7" type="primary">TIFY10B</name>
    <name evidence="7" type="ORF">KSP40_PGU013271</name>
</gene>
<dbReference type="Proteomes" id="UP001412067">
    <property type="component" value="Unassembled WGS sequence"/>
</dbReference>
<comment type="subcellular location">
    <subcellularLocation>
        <location evidence="4">Nucleus</location>
    </subcellularLocation>
</comment>
<reference evidence="7 8" key="1">
    <citation type="journal article" date="2022" name="Nat. Plants">
        <title>Genomes of leafy and leafless Platanthera orchids illuminate the evolution of mycoheterotrophy.</title>
        <authorList>
            <person name="Li M.H."/>
            <person name="Liu K.W."/>
            <person name="Li Z."/>
            <person name="Lu H.C."/>
            <person name="Ye Q.L."/>
            <person name="Zhang D."/>
            <person name="Wang J.Y."/>
            <person name="Li Y.F."/>
            <person name="Zhong Z.M."/>
            <person name="Liu X."/>
            <person name="Yu X."/>
            <person name="Liu D.K."/>
            <person name="Tu X.D."/>
            <person name="Liu B."/>
            <person name="Hao Y."/>
            <person name="Liao X.Y."/>
            <person name="Jiang Y.T."/>
            <person name="Sun W.H."/>
            <person name="Chen J."/>
            <person name="Chen Y.Q."/>
            <person name="Ai Y."/>
            <person name="Zhai J.W."/>
            <person name="Wu S.S."/>
            <person name="Zhou Z."/>
            <person name="Hsiao Y.Y."/>
            <person name="Wu W.L."/>
            <person name="Chen Y.Y."/>
            <person name="Lin Y.F."/>
            <person name="Hsu J.L."/>
            <person name="Li C.Y."/>
            <person name="Wang Z.W."/>
            <person name="Zhao X."/>
            <person name="Zhong W.Y."/>
            <person name="Ma X.K."/>
            <person name="Ma L."/>
            <person name="Huang J."/>
            <person name="Chen G.Z."/>
            <person name="Huang M.Z."/>
            <person name="Huang L."/>
            <person name="Peng D.H."/>
            <person name="Luo Y.B."/>
            <person name="Zou S.Q."/>
            <person name="Chen S.P."/>
            <person name="Lan S."/>
            <person name="Tsai W.C."/>
            <person name="Van de Peer Y."/>
            <person name="Liu Z.J."/>
        </authorList>
    </citation>
    <scope>NUCLEOTIDE SEQUENCE [LARGE SCALE GENOMIC DNA]</scope>
    <source>
        <strain evidence="7">Lor288</strain>
    </source>
</reference>
<keyword evidence="8" id="KW-1185">Reference proteome</keyword>
<feature type="domain" description="Tify" evidence="6">
    <location>
        <begin position="137"/>
        <end position="172"/>
    </location>
</feature>
<accession>A0ABR2N5N7</accession>
<evidence type="ECO:0000256" key="5">
    <source>
        <dbReference type="SAM" id="MobiDB-lite"/>
    </source>
</evidence>
<evidence type="ECO:0000259" key="6">
    <source>
        <dbReference type="PROSITE" id="PS51320"/>
    </source>
</evidence>
<evidence type="ECO:0000256" key="3">
    <source>
        <dbReference type="ARBA" id="ARBA00022843"/>
    </source>
</evidence>
<dbReference type="PANTHER" id="PTHR33077:SF140">
    <property type="entry name" value="PROTEIN TIFY 10B"/>
    <property type="match status" value="1"/>
</dbReference>
<comment type="caution">
    <text evidence="7">The sequence shown here is derived from an EMBL/GenBank/DDBJ whole genome shotgun (WGS) entry which is preliminary data.</text>
</comment>
<organism evidence="7 8">
    <name type="scientific">Platanthera guangdongensis</name>
    <dbReference type="NCBI Taxonomy" id="2320717"/>
    <lineage>
        <taxon>Eukaryota</taxon>
        <taxon>Viridiplantae</taxon>
        <taxon>Streptophyta</taxon>
        <taxon>Embryophyta</taxon>
        <taxon>Tracheophyta</taxon>
        <taxon>Spermatophyta</taxon>
        <taxon>Magnoliopsida</taxon>
        <taxon>Liliopsida</taxon>
        <taxon>Asparagales</taxon>
        <taxon>Orchidaceae</taxon>
        <taxon>Orchidoideae</taxon>
        <taxon>Orchideae</taxon>
        <taxon>Orchidinae</taxon>
        <taxon>Platanthera</taxon>
    </lineage>
</organism>
<feature type="region of interest" description="Disordered" evidence="5">
    <location>
        <begin position="259"/>
        <end position="284"/>
    </location>
</feature>
<dbReference type="InterPro" id="IPR018467">
    <property type="entry name" value="CCT_CS"/>
</dbReference>
<evidence type="ECO:0000256" key="1">
    <source>
        <dbReference type="ARBA" id="ARBA00008614"/>
    </source>
</evidence>
<keyword evidence="2 4" id="KW-1184">Jasmonic acid signaling pathway</keyword>